<comment type="caution">
    <text evidence="1">The sequence shown here is derived from an EMBL/GenBank/DDBJ whole genome shotgun (WGS) entry which is preliminary data.</text>
</comment>
<name>A0ACB9ZC13_9PEZI</name>
<protein>
    <submittedName>
        <fullName evidence="1">Uncharacterized protein</fullName>
    </submittedName>
</protein>
<proteinExistence type="predicted"/>
<accession>A0ACB9ZC13</accession>
<reference evidence="1 2" key="1">
    <citation type="journal article" date="2022" name="New Phytol.">
        <title>Ecological generalism drives hyperdiversity of secondary metabolite gene clusters in xylarialean endophytes.</title>
        <authorList>
            <person name="Franco M.E.E."/>
            <person name="Wisecaver J.H."/>
            <person name="Arnold A.E."/>
            <person name="Ju Y.M."/>
            <person name="Slot J.C."/>
            <person name="Ahrendt S."/>
            <person name="Moore L.P."/>
            <person name="Eastman K.E."/>
            <person name="Scott K."/>
            <person name="Konkel Z."/>
            <person name="Mondo S.J."/>
            <person name="Kuo A."/>
            <person name="Hayes R.D."/>
            <person name="Haridas S."/>
            <person name="Andreopoulos B."/>
            <person name="Riley R."/>
            <person name="LaButti K."/>
            <person name="Pangilinan J."/>
            <person name="Lipzen A."/>
            <person name="Amirebrahimi M."/>
            <person name="Yan J."/>
            <person name="Adam C."/>
            <person name="Keymanesh K."/>
            <person name="Ng V."/>
            <person name="Louie K."/>
            <person name="Northen T."/>
            <person name="Drula E."/>
            <person name="Henrissat B."/>
            <person name="Hsieh H.M."/>
            <person name="Youens-Clark K."/>
            <person name="Lutzoni F."/>
            <person name="Miadlikowska J."/>
            <person name="Eastwood D.C."/>
            <person name="Hamelin R.C."/>
            <person name="Grigoriev I.V."/>
            <person name="U'Ren J.M."/>
        </authorList>
    </citation>
    <scope>NUCLEOTIDE SEQUENCE [LARGE SCALE GENOMIC DNA]</scope>
    <source>
        <strain evidence="1 2">CBS 119005</strain>
    </source>
</reference>
<evidence type="ECO:0000313" key="1">
    <source>
        <dbReference type="EMBL" id="KAI4868931.1"/>
    </source>
</evidence>
<gene>
    <name evidence="1" type="ORF">F4820DRAFT_76677</name>
</gene>
<evidence type="ECO:0000313" key="2">
    <source>
        <dbReference type="Proteomes" id="UP001497700"/>
    </source>
</evidence>
<organism evidence="1 2">
    <name type="scientific">Hypoxylon rubiginosum</name>
    <dbReference type="NCBI Taxonomy" id="110542"/>
    <lineage>
        <taxon>Eukaryota</taxon>
        <taxon>Fungi</taxon>
        <taxon>Dikarya</taxon>
        <taxon>Ascomycota</taxon>
        <taxon>Pezizomycotina</taxon>
        <taxon>Sordariomycetes</taxon>
        <taxon>Xylariomycetidae</taxon>
        <taxon>Xylariales</taxon>
        <taxon>Hypoxylaceae</taxon>
        <taxon>Hypoxylon</taxon>
    </lineage>
</organism>
<dbReference type="Proteomes" id="UP001497700">
    <property type="component" value="Unassembled WGS sequence"/>
</dbReference>
<keyword evidence="2" id="KW-1185">Reference proteome</keyword>
<sequence>MRSLYIIRGHLCRRLLARPPHIIKRHKFSGRIKSANKPNASSLPSTPARTRFAPSPTGYVHIGSLRTALYNYLLAKATGGQFVLRVEDTDQARTVLDAEPRLYEDLKWAGLSWDEGPDVGGPYGPYRQSDRLETYTKYAARLIDEGHAYRCFCTAEQLDEMRTISMREGNPSIYNGTCLPIPPDVSARRAANGEPHCVRFRCDHAPVVNDLVYKAYAKPGPEDNFIIIKQDGFPTYHFANVVDDHLMKITHVIRGAEWLVSTPRHVALYEAFGWTPPLFAHVGLLVNEEKQKLSKRHGDVDIASWRDRGILPATLLNYVMLLGWSFGKGVKGRDEVMSLDEMVSKFDLRFTKGDITVNQKDKFLQKEHVKRLARTGDPASFTGVLLPPVEAHIRKLETEWQECIRTEGADSSPAAREKLGPLVPLARPPRGDGADGDVVSRRYVEKLLRIDVEQYADAASFVLRNRYCIWTIRPATYRKALQREVAGVLELSTIPETPRTVSELVAMLRDILQEIGDDLWEQHSIKEAAAPFLSSVRARVERQVGGGVTFGTEAWGYALARWVVAASEPGPGIYCAMELLGKAETIRRMDVAHEIATAEALGGAAE</sequence>
<dbReference type="EMBL" id="MU393434">
    <property type="protein sequence ID" value="KAI4868931.1"/>
    <property type="molecule type" value="Genomic_DNA"/>
</dbReference>